<dbReference type="EMBL" id="JAIVGD010000026">
    <property type="protein sequence ID" value="KAH0740807.1"/>
    <property type="molecule type" value="Genomic_DNA"/>
</dbReference>
<accession>A0ABQ7U3E7</accession>
<organism evidence="1 2">
    <name type="scientific">Solanum tuberosum</name>
    <name type="common">Potato</name>
    <dbReference type="NCBI Taxonomy" id="4113"/>
    <lineage>
        <taxon>Eukaryota</taxon>
        <taxon>Viridiplantae</taxon>
        <taxon>Streptophyta</taxon>
        <taxon>Embryophyta</taxon>
        <taxon>Tracheophyta</taxon>
        <taxon>Spermatophyta</taxon>
        <taxon>Magnoliopsida</taxon>
        <taxon>eudicotyledons</taxon>
        <taxon>Gunneridae</taxon>
        <taxon>Pentapetalae</taxon>
        <taxon>asterids</taxon>
        <taxon>lamiids</taxon>
        <taxon>Solanales</taxon>
        <taxon>Solanaceae</taxon>
        <taxon>Solanoideae</taxon>
        <taxon>Solaneae</taxon>
        <taxon>Solanum</taxon>
    </lineage>
</organism>
<keyword evidence="2" id="KW-1185">Reference proteome</keyword>
<comment type="caution">
    <text evidence="1">The sequence shown here is derived from an EMBL/GenBank/DDBJ whole genome shotgun (WGS) entry which is preliminary data.</text>
</comment>
<dbReference type="Proteomes" id="UP000826656">
    <property type="component" value="Unassembled WGS sequence"/>
</dbReference>
<evidence type="ECO:0000313" key="1">
    <source>
        <dbReference type="EMBL" id="KAH0740807.1"/>
    </source>
</evidence>
<proteinExistence type="predicted"/>
<sequence length="96" mass="10553">MSRTRAYVSTGRRESLPEPVIEALARGRVAPTKGRSREAFPESHIEVAEEQAPPEFGAPLFQDTLLRMLICVLENLSQGTPYGAYTSVKAHTPGQQ</sequence>
<reference evidence="1 2" key="1">
    <citation type="journal article" date="2021" name="bioRxiv">
        <title>Chromosome-scale and haplotype-resolved genome assembly of a tetraploid potato cultivar.</title>
        <authorList>
            <person name="Sun H."/>
            <person name="Jiao W.-B."/>
            <person name="Krause K."/>
            <person name="Campoy J.A."/>
            <person name="Goel M."/>
            <person name="Folz-Donahue K."/>
            <person name="Kukat C."/>
            <person name="Huettel B."/>
            <person name="Schneeberger K."/>
        </authorList>
    </citation>
    <scope>NUCLEOTIDE SEQUENCE [LARGE SCALE GENOMIC DNA]</scope>
    <source>
        <strain evidence="1">SolTubOtavaFocal</strain>
        <tissue evidence="1">Leaves</tissue>
    </source>
</reference>
<name>A0ABQ7U3E7_SOLTU</name>
<gene>
    <name evidence="1" type="ORF">KY290_033850</name>
</gene>
<evidence type="ECO:0000313" key="2">
    <source>
        <dbReference type="Proteomes" id="UP000826656"/>
    </source>
</evidence>
<protein>
    <submittedName>
        <fullName evidence="1">Uncharacterized protein</fullName>
    </submittedName>
</protein>